<evidence type="ECO:0000256" key="3">
    <source>
        <dbReference type="ARBA" id="ARBA00022475"/>
    </source>
</evidence>
<dbReference type="RefSeq" id="WP_166270258.1">
    <property type="nucleotide sequence ID" value="NZ_CP048029.1"/>
</dbReference>
<dbReference type="CDD" id="cd06257">
    <property type="entry name" value="DnaJ"/>
    <property type="match status" value="1"/>
</dbReference>
<evidence type="ECO:0000256" key="5">
    <source>
        <dbReference type="ARBA" id="ARBA00022605"/>
    </source>
</evidence>
<feature type="transmembrane region" description="Helical" evidence="12">
    <location>
        <begin position="27"/>
        <end position="50"/>
    </location>
</feature>
<dbReference type="PANTHER" id="PTHR37468:SF1">
    <property type="entry name" value="SULFATE TRANSPORTER CYSZ"/>
    <property type="match status" value="1"/>
</dbReference>
<dbReference type="InterPro" id="IPR050480">
    <property type="entry name" value="CysZ-like"/>
</dbReference>
<dbReference type="InterPro" id="IPR022985">
    <property type="entry name" value="Sulfate_CysZ"/>
</dbReference>
<dbReference type="PROSITE" id="PS50076">
    <property type="entry name" value="DNAJ_2"/>
    <property type="match status" value="1"/>
</dbReference>
<keyword evidence="9 12" id="KW-0472">Membrane</keyword>
<protein>
    <recommendedName>
        <fullName evidence="12">Sulfate transporter CysZ</fullName>
    </recommendedName>
</protein>
<keyword evidence="2 12" id="KW-0813">Transport</keyword>
<evidence type="ECO:0000256" key="7">
    <source>
        <dbReference type="ARBA" id="ARBA00022989"/>
    </source>
</evidence>
<evidence type="ECO:0000256" key="10">
    <source>
        <dbReference type="ARBA" id="ARBA00023186"/>
    </source>
</evidence>
<keyword evidence="6 12" id="KW-0812">Transmembrane</keyword>
<evidence type="ECO:0000313" key="14">
    <source>
        <dbReference type="EMBL" id="QIK37491.1"/>
    </source>
</evidence>
<evidence type="ECO:0000256" key="6">
    <source>
        <dbReference type="ARBA" id="ARBA00022692"/>
    </source>
</evidence>
<evidence type="ECO:0000313" key="15">
    <source>
        <dbReference type="Proteomes" id="UP000502699"/>
    </source>
</evidence>
<dbReference type="InterPro" id="IPR036869">
    <property type="entry name" value="J_dom_sf"/>
</dbReference>
<sequence>MLSRFFTGAGYLIQGLRLLVRPGIKRFVLIPLGVNILVFAAAIALAIQQFRHWLGWLESSLPTWLNWLDWLLWPFIILALALVVFFTFGLVANLLAAPFNGLLAEKVERLLTGRFIVQEGDQGRFWAELIPSLVDELRKLVYALFWTLPFLALLSVPVVGAILWFGYTAWMLAVEYNDYPMGNHGLRFKEIRQRLRQHLGLSLGFGGAAAAMSMIPGLNLLLMPAAVAGATLMWVREFRPAADYPGPHQSRVATRAVLLLVDHLSGRMSGKILSGPFAGQSLETIETQALIDLLMGYLRRDPESAEALEVYLAHERGQPLIESVRRRPVEEEPPPTPPGLDEREAYAILGLDEGADRAAIESAHRRLIQRLHPDRGGSAYLAARVNEARRLLMAQRAADRRDAV</sequence>
<feature type="transmembrane region" description="Helical" evidence="12">
    <location>
        <begin position="208"/>
        <end position="235"/>
    </location>
</feature>
<dbReference type="SUPFAM" id="SSF46565">
    <property type="entry name" value="Chaperone J-domain"/>
    <property type="match status" value="1"/>
</dbReference>
<dbReference type="InterPro" id="IPR059112">
    <property type="entry name" value="CysZ/EI24"/>
</dbReference>
<comment type="subcellular location">
    <subcellularLocation>
        <location evidence="12">Cell inner membrane</location>
        <topology evidence="12">Multi-pass membrane protein</topology>
    </subcellularLocation>
    <subcellularLocation>
        <location evidence="1">Membrane</location>
        <topology evidence="1">Multi-pass membrane protein</topology>
    </subcellularLocation>
</comment>
<comment type="similarity">
    <text evidence="12">Belongs to the CysZ family.</text>
</comment>
<name>A0A6G7VBU7_9GAMM</name>
<dbReference type="AlphaFoldDB" id="A0A6G7VBU7"/>
<evidence type="ECO:0000256" key="4">
    <source>
        <dbReference type="ARBA" id="ARBA00022519"/>
    </source>
</evidence>
<evidence type="ECO:0000256" key="11">
    <source>
        <dbReference type="ARBA" id="ARBA00023192"/>
    </source>
</evidence>
<dbReference type="Gene3D" id="1.10.287.110">
    <property type="entry name" value="DnaJ domain"/>
    <property type="match status" value="1"/>
</dbReference>
<evidence type="ECO:0000256" key="2">
    <source>
        <dbReference type="ARBA" id="ARBA00022448"/>
    </source>
</evidence>
<keyword evidence="8 12" id="KW-0764">Sulfate transport</keyword>
<evidence type="ECO:0000256" key="1">
    <source>
        <dbReference type="ARBA" id="ARBA00004141"/>
    </source>
</evidence>
<feature type="transmembrane region" description="Helical" evidence="12">
    <location>
        <begin position="70"/>
        <end position="96"/>
    </location>
</feature>
<dbReference type="HAMAP" id="MF_00468">
    <property type="entry name" value="CysZ"/>
    <property type="match status" value="1"/>
</dbReference>
<dbReference type="GO" id="GO:0009675">
    <property type="term" value="F:high-affinity sulfate:proton symporter activity"/>
    <property type="evidence" value="ECO:0007669"/>
    <property type="project" value="TreeGrafter"/>
</dbReference>
<dbReference type="PANTHER" id="PTHR37468">
    <property type="entry name" value="SULFATE TRANSPORTER CYSZ"/>
    <property type="match status" value="1"/>
</dbReference>
<dbReference type="NCBIfam" id="NF003433">
    <property type="entry name" value="PRK04949.1"/>
    <property type="match status" value="1"/>
</dbReference>
<evidence type="ECO:0000256" key="8">
    <source>
        <dbReference type="ARBA" id="ARBA00023032"/>
    </source>
</evidence>
<feature type="transmembrane region" description="Helical" evidence="12">
    <location>
        <begin position="140"/>
        <end position="167"/>
    </location>
</feature>
<organism evidence="14 15">
    <name type="scientific">Caldichromatium japonicum</name>
    <dbReference type="NCBI Taxonomy" id="2699430"/>
    <lineage>
        <taxon>Bacteria</taxon>
        <taxon>Pseudomonadati</taxon>
        <taxon>Pseudomonadota</taxon>
        <taxon>Gammaproteobacteria</taxon>
        <taxon>Chromatiales</taxon>
        <taxon>Chromatiaceae</taxon>
        <taxon>Caldichromatium</taxon>
    </lineage>
</organism>
<dbReference type="GO" id="GO:0000103">
    <property type="term" value="P:sulfate assimilation"/>
    <property type="evidence" value="ECO:0007669"/>
    <property type="project" value="InterPro"/>
</dbReference>
<keyword evidence="11 12" id="KW-0198">Cysteine biosynthesis</keyword>
<dbReference type="GO" id="GO:0005886">
    <property type="term" value="C:plasma membrane"/>
    <property type="evidence" value="ECO:0007669"/>
    <property type="project" value="UniProtKB-SubCell"/>
</dbReference>
<dbReference type="Pfam" id="PF07264">
    <property type="entry name" value="EI24"/>
    <property type="match status" value="1"/>
</dbReference>
<keyword evidence="4 12" id="KW-0997">Cell inner membrane</keyword>
<accession>A0A6G7VBU7</accession>
<keyword evidence="7 12" id="KW-1133">Transmembrane helix</keyword>
<dbReference type="SMART" id="SM00271">
    <property type="entry name" value="DnaJ"/>
    <property type="match status" value="1"/>
</dbReference>
<dbReference type="EMBL" id="CP048029">
    <property type="protein sequence ID" value="QIK37491.1"/>
    <property type="molecule type" value="Genomic_DNA"/>
</dbReference>
<feature type="domain" description="J" evidence="13">
    <location>
        <begin position="344"/>
        <end position="404"/>
    </location>
</feature>
<reference evidence="15" key="1">
    <citation type="submission" date="2020-01" db="EMBL/GenBank/DDBJ databases">
        <title>Caldichromatium gen. nov., sp. nov., a thermophilic purple sulfur bacterium member of the family Chromatiaceae isolated from Nakabusa hot spring, Japan.</title>
        <authorList>
            <person name="Saini M.K."/>
            <person name="Hanada S."/>
            <person name="Tank M."/>
        </authorList>
    </citation>
    <scope>NUCLEOTIDE SEQUENCE [LARGE SCALE GENOMIC DNA]</scope>
    <source>
        <strain evidence="15">No.7</strain>
    </source>
</reference>
<dbReference type="GO" id="GO:0019344">
    <property type="term" value="P:cysteine biosynthetic process"/>
    <property type="evidence" value="ECO:0007669"/>
    <property type="project" value="UniProtKB-UniRule"/>
</dbReference>
<comment type="function">
    <text evidence="12">High affinity, high specificity proton-dependent sulfate transporter, which mediates sulfate uptake. Provides the sulfur source for the cysteine synthesis pathway.</text>
</comment>
<proteinExistence type="inferred from homology"/>
<evidence type="ECO:0000256" key="9">
    <source>
        <dbReference type="ARBA" id="ARBA00023136"/>
    </source>
</evidence>
<evidence type="ECO:0000256" key="12">
    <source>
        <dbReference type="HAMAP-Rule" id="MF_00468"/>
    </source>
</evidence>
<keyword evidence="15" id="KW-1185">Reference proteome</keyword>
<keyword evidence="3 12" id="KW-1003">Cell membrane</keyword>
<keyword evidence="10" id="KW-0143">Chaperone</keyword>
<dbReference type="InterPro" id="IPR001623">
    <property type="entry name" value="DnaJ_domain"/>
</dbReference>
<evidence type="ECO:0000259" key="13">
    <source>
        <dbReference type="PROSITE" id="PS50076"/>
    </source>
</evidence>
<keyword evidence="5 12" id="KW-0028">Amino-acid biosynthesis</keyword>
<gene>
    <name evidence="12 14" type="primary">cysZ</name>
    <name evidence="14" type="ORF">GWK36_05305</name>
</gene>
<dbReference type="Proteomes" id="UP000502699">
    <property type="component" value="Chromosome"/>
</dbReference>
<dbReference type="KEGG" id="cjap:GWK36_05305"/>